<protein>
    <submittedName>
        <fullName evidence="1">Uncharacterized protein</fullName>
    </submittedName>
</protein>
<keyword evidence="2" id="KW-1185">Reference proteome</keyword>
<reference evidence="1 2" key="1">
    <citation type="submission" date="2020-08" db="EMBL/GenBank/DDBJ databases">
        <title>Complete genome sequence of Raphidiopsis curvispora isolated from drinking water reservoir in South Korea.</title>
        <authorList>
            <person name="Jeong J."/>
        </authorList>
    </citation>
    <scope>NUCLEOTIDE SEQUENCE [LARGE SCALE GENOMIC DNA]</scope>
    <source>
        <strain evidence="1 2">GIHE-G1</strain>
    </source>
</reference>
<dbReference type="KEGG" id="ccur:IAR63_17420"/>
<dbReference type="Proteomes" id="UP000516013">
    <property type="component" value="Chromosome"/>
</dbReference>
<dbReference type="AlphaFoldDB" id="A0A7H0F5L2"/>
<dbReference type="RefSeq" id="WP_096547583.1">
    <property type="nucleotide sequence ID" value="NZ_CP060822.1"/>
</dbReference>
<evidence type="ECO:0000313" key="2">
    <source>
        <dbReference type="Proteomes" id="UP000516013"/>
    </source>
</evidence>
<evidence type="ECO:0000313" key="1">
    <source>
        <dbReference type="EMBL" id="QNP31328.1"/>
    </source>
</evidence>
<accession>A0A7H0F5L2</accession>
<sequence>MGGRPIVVGGSDALAEPQHYLKAGATAVVQDKSGGANWALFGKFAFLIFADRQRNSLTIMVNTRVW</sequence>
<gene>
    <name evidence="1" type="ORF">IAR63_17420</name>
</gene>
<dbReference type="EMBL" id="CP060822">
    <property type="protein sequence ID" value="QNP31328.1"/>
    <property type="molecule type" value="Genomic_DNA"/>
</dbReference>
<organism evidence="1 2">
    <name type="scientific">Cylindrospermopsis curvispora GIHE-G1</name>
    <dbReference type="NCBI Taxonomy" id="2666332"/>
    <lineage>
        <taxon>Bacteria</taxon>
        <taxon>Bacillati</taxon>
        <taxon>Cyanobacteriota</taxon>
        <taxon>Cyanophyceae</taxon>
        <taxon>Nostocales</taxon>
        <taxon>Aphanizomenonaceae</taxon>
        <taxon>Cylindrospermopsis</taxon>
    </lineage>
</organism>
<proteinExistence type="predicted"/>
<name>A0A7H0F5L2_9CYAN</name>